<comment type="similarity">
    <text evidence="2 5">Belongs to the aldose epimerase family.</text>
</comment>
<evidence type="ECO:0000256" key="2">
    <source>
        <dbReference type="ARBA" id="ARBA00006206"/>
    </source>
</evidence>
<evidence type="ECO:0000256" key="3">
    <source>
        <dbReference type="ARBA" id="ARBA00023235"/>
    </source>
</evidence>
<dbReference type="RefSeq" id="WP_263721571.1">
    <property type="nucleotide sequence ID" value="NZ_JAOWLA010000008.1"/>
</dbReference>
<evidence type="ECO:0000256" key="5">
    <source>
        <dbReference type="PIRNR" id="PIRNR005096"/>
    </source>
</evidence>
<keyword evidence="7" id="KW-1185">Reference proteome</keyword>
<evidence type="ECO:0000256" key="4">
    <source>
        <dbReference type="ARBA" id="ARBA00023277"/>
    </source>
</evidence>
<dbReference type="InterPro" id="IPR008183">
    <property type="entry name" value="Aldose_1/G6P_1-epimerase"/>
</dbReference>
<comment type="catalytic activity">
    <reaction evidence="5">
        <text>alpha-D-glucose = beta-D-glucose</text>
        <dbReference type="Rhea" id="RHEA:10264"/>
        <dbReference type="ChEBI" id="CHEBI:15903"/>
        <dbReference type="ChEBI" id="CHEBI:17925"/>
        <dbReference type="EC" id="5.1.3.3"/>
    </reaction>
</comment>
<comment type="caution">
    <text evidence="6">The sequence shown here is derived from an EMBL/GenBank/DDBJ whole genome shotgun (WGS) entry which is preliminary data.</text>
</comment>
<protein>
    <recommendedName>
        <fullName evidence="5">Aldose 1-epimerase</fullName>
        <ecNumber evidence="5">5.1.3.3</ecNumber>
    </recommendedName>
</protein>
<dbReference type="PANTHER" id="PTHR10091:SF49">
    <property type="entry name" value="ALDOSE 1-EPIMERASE"/>
    <property type="match status" value="1"/>
</dbReference>
<evidence type="ECO:0000313" key="7">
    <source>
        <dbReference type="Proteomes" id="UP001652503"/>
    </source>
</evidence>
<proteinExistence type="inferred from homology"/>
<dbReference type="Gene3D" id="2.70.98.10">
    <property type="match status" value="1"/>
</dbReference>
<evidence type="ECO:0000313" key="6">
    <source>
        <dbReference type="EMBL" id="MCV2865052.1"/>
    </source>
</evidence>
<comment type="pathway">
    <text evidence="1 5">Carbohydrate metabolism; hexose metabolism.</text>
</comment>
<dbReference type="SUPFAM" id="SSF74650">
    <property type="entry name" value="Galactose mutarotase-like"/>
    <property type="match status" value="1"/>
</dbReference>
<reference evidence="6 7" key="1">
    <citation type="submission" date="2022-10" db="EMBL/GenBank/DDBJ databases">
        <title>Defluviimonas sp. nov., isolated from ocean surface water.</title>
        <authorList>
            <person name="He W."/>
            <person name="Wang L."/>
            <person name="Zhang D.-F."/>
        </authorList>
    </citation>
    <scope>NUCLEOTIDE SEQUENCE [LARGE SCALE GENOMIC DNA]</scope>
    <source>
        <strain evidence="6 7">WL0075</strain>
    </source>
</reference>
<keyword evidence="3 5" id="KW-0413">Isomerase</keyword>
<organism evidence="6 7">
    <name type="scientific">Albidovulum sediminicola</name>
    <dbReference type="NCBI Taxonomy" id="2984331"/>
    <lineage>
        <taxon>Bacteria</taxon>
        <taxon>Pseudomonadati</taxon>
        <taxon>Pseudomonadota</taxon>
        <taxon>Alphaproteobacteria</taxon>
        <taxon>Rhodobacterales</taxon>
        <taxon>Paracoccaceae</taxon>
        <taxon>Albidovulum</taxon>
    </lineage>
</organism>
<keyword evidence="4 5" id="KW-0119">Carbohydrate metabolism</keyword>
<dbReference type="InterPro" id="IPR014718">
    <property type="entry name" value="GH-type_carb-bd"/>
</dbReference>
<dbReference type="Pfam" id="PF01263">
    <property type="entry name" value="Aldose_epim"/>
    <property type="match status" value="1"/>
</dbReference>
<accession>A0ABT2Z1P0</accession>
<dbReference type="PANTHER" id="PTHR10091">
    <property type="entry name" value="ALDOSE-1-EPIMERASE"/>
    <property type="match status" value="1"/>
</dbReference>
<name>A0ABT2Z1P0_9RHOB</name>
<gene>
    <name evidence="6" type="ORF">OE647_09925</name>
</gene>
<dbReference type="CDD" id="cd09019">
    <property type="entry name" value="galactose_mutarotase_like"/>
    <property type="match status" value="1"/>
</dbReference>
<sequence length="338" mass="36269">MSMTERLATLPDGSPVERAVLHGGGLSASVLSFGAILQDLRLEGHSPPLVLGFARIEDYLAYSPYFGAIAGRCANRIAGAAFTLDGVTHQLDANFLGKHQLHGGKLGTSHRLWSFEEVGTSHATLTLLLPDGDMGYPGALTARVRFTLEPGGVLDIRITATTDRPTLCNLAHHSYFNLSGEADILNHQLRLAADHYLPVDAELIPSGQVASVAGTRFDFRTPQRLGDACARGPIDHNLCLAPARGPLREVGELRGGDLSMRIRTTEPGLQVFDGAPLAVPVPGLDGRAMGAFPGIALEPQVWPDAIHHPDWPQPVLRPEEIYEQHTQFVFARVAAPGS</sequence>
<dbReference type="InterPro" id="IPR015443">
    <property type="entry name" value="Aldose_1-epimerase"/>
</dbReference>
<dbReference type="InterPro" id="IPR047215">
    <property type="entry name" value="Galactose_mutarotase-like"/>
</dbReference>
<dbReference type="PIRSF" id="PIRSF005096">
    <property type="entry name" value="GALM"/>
    <property type="match status" value="1"/>
</dbReference>
<dbReference type="EC" id="5.1.3.3" evidence="5"/>
<dbReference type="InterPro" id="IPR011013">
    <property type="entry name" value="Gal_mutarotase_sf_dom"/>
</dbReference>
<dbReference type="Proteomes" id="UP001652503">
    <property type="component" value="Unassembled WGS sequence"/>
</dbReference>
<dbReference type="EMBL" id="JAOWLA010000008">
    <property type="protein sequence ID" value="MCV2865052.1"/>
    <property type="molecule type" value="Genomic_DNA"/>
</dbReference>
<evidence type="ECO:0000256" key="1">
    <source>
        <dbReference type="ARBA" id="ARBA00005028"/>
    </source>
</evidence>